<gene>
    <name evidence="2" type="ORF">PX52LOC_07993</name>
</gene>
<evidence type="ECO:0000313" key="3">
    <source>
        <dbReference type="Proteomes" id="UP000324974"/>
    </source>
</evidence>
<protein>
    <submittedName>
        <fullName evidence="2">Uncharacterized protein</fullName>
    </submittedName>
</protein>
<dbReference type="EMBL" id="CP042425">
    <property type="protein sequence ID" value="QEL20872.1"/>
    <property type="molecule type" value="Genomic_DNA"/>
</dbReference>
<accession>A0A5C1ATD9</accession>
<feature type="region of interest" description="Disordered" evidence="1">
    <location>
        <begin position="60"/>
        <end position="221"/>
    </location>
</feature>
<feature type="compositionally biased region" description="Low complexity" evidence="1">
    <location>
        <begin position="93"/>
        <end position="104"/>
    </location>
</feature>
<dbReference type="Proteomes" id="UP000324974">
    <property type="component" value="Chromosome"/>
</dbReference>
<reference evidence="3" key="1">
    <citation type="submission" date="2019-08" db="EMBL/GenBank/DDBJ databases">
        <title>Limnoglobus roseus gen. nov., sp. nov., a novel freshwater planctomycete with a giant genome from the family Gemmataceae.</title>
        <authorList>
            <person name="Kulichevskaya I.S."/>
            <person name="Naumoff D.G."/>
            <person name="Miroshnikov K."/>
            <person name="Ivanova A."/>
            <person name="Philippov D.A."/>
            <person name="Hakobyan A."/>
            <person name="Rijpstra I.C."/>
            <person name="Sinninghe Damste J.S."/>
            <person name="Liesack W."/>
            <person name="Dedysh S.N."/>
        </authorList>
    </citation>
    <scope>NUCLEOTIDE SEQUENCE [LARGE SCALE GENOMIC DNA]</scope>
    <source>
        <strain evidence="3">PX52</strain>
    </source>
</reference>
<keyword evidence="3" id="KW-1185">Reference proteome</keyword>
<sequence>MTPLCGHRAGGISKAAHPMAESPGGAKMSAFRRGMRMRPYGGIFNHPDLWPLGCTSPAAVESEKSEAEAGGVATPPAMVGGELAPTKSYPTQGWSSRTRSSRSGPGRRHGAGRLKRRDPAPQRLPGRRRVVLPAQGHGQVTDENQPPYWPDRLRRPADADTPPVIRVLDRHGRRHDPVPPDRFRPRSPATRESVLRVRSHGRPVRRRRLHRLAAGRLRSGS</sequence>
<proteinExistence type="predicted"/>
<feature type="compositionally biased region" description="Basic residues" evidence="1">
    <location>
        <begin position="105"/>
        <end position="116"/>
    </location>
</feature>
<name>A0A5C1ATD9_9BACT</name>
<feature type="compositionally biased region" description="Basic residues" evidence="1">
    <location>
        <begin position="197"/>
        <end position="213"/>
    </location>
</feature>
<feature type="region of interest" description="Disordered" evidence="1">
    <location>
        <begin position="1"/>
        <end position="27"/>
    </location>
</feature>
<dbReference type="KEGG" id="lrs:PX52LOC_07993"/>
<evidence type="ECO:0000256" key="1">
    <source>
        <dbReference type="SAM" id="MobiDB-lite"/>
    </source>
</evidence>
<feature type="compositionally biased region" description="Basic and acidic residues" evidence="1">
    <location>
        <begin position="167"/>
        <end position="184"/>
    </location>
</feature>
<evidence type="ECO:0000313" key="2">
    <source>
        <dbReference type="EMBL" id="QEL20872.1"/>
    </source>
</evidence>
<dbReference type="AlphaFoldDB" id="A0A5C1ATD9"/>
<organism evidence="2 3">
    <name type="scientific">Limnoglobus roseus</name>
    <dbReference type="NCBI Taxonomy" id="2598579"/>
    <lineage>
        <taxon>Bacteria</taxon>
        <taxon>Pseudomonadati</taxon>
        <taxon>Planctomycetota</taxon>
        <taxon>Planctomycetia</taxon>
        <taxon>Gemmatales</taxon>
        <taxon>Gemmataceae</taxon>
        <taxon>Limnoglobus</taxon>
    </lineage>
</organism>